<name>A0A3A2Z9D8_9EURO</name>
<proteinExistence type="predicted"/>
<keyword evidence="4" id="KW-1185">Reference proteome</keyword>
<dbReference type="STRING" id="2070753.A0A3A2Z9D8"/>
<feature type="signal peptide" evidence="2">
    <location>
        <begin position="1"/>
        <end position="17"/>
    </location>
</feature>
<feature type="region of interest" description="Disordered" evidence="1">
    <location>
        <begin position="41"/>
        <end position="62"/>
    </location>
</feature>
<evidence type="ECO:0000256" key="2">
    <source>
        <dbReference type="SAM" id="SignalP"/>
    </source>
</evidence>
<sequence length="161" mass="15584">MRFSATALLALAATAVATDDYVTETVTEYATYCPASSSGIAQGSSSVPAVEPTQAPGYTTTRPLITSTITRCNKCSSSTPAPVYPASSSPVAPAVPSSSPVIPAVPVSSATPSSSAGPSGIPSGTPSGSPSAPLFTAGASRAAAGAGVGLASVFSLVAYLL</sequence>
<gene>
    <name evidence="3" type="ORF">PHISCL_07922</name>
</gene>
<evidence type="ECO:0000313" key="4">
    <source>
        <dbReference type="Proteomes" id="UP000266188"/>
    </source>
</evidence>
<protein>
    <recommendedName>
        <fullName evidence="5">GPI anchored protein</fullName>
    </recommendedName>
</protein>
<dbReference type="EMBL" id="MVGC01000374">
    <property type="protein sequence ID" value="RJE19748.1"/>
    <property type="molecule type" value="Genomic_DNA"/>
</dbReference>
<evidence type="ECO:0000256" key="1">
    <source>
        <dbReference type="SAM" id="MobiDB-lite"/>
    </source>
</evidence>
<keyword evidence="2" id="KW-0732">Signal</keyword>
<feature type="region of interest" description="Disordered" evidence="1">
    <location>
        <begin position="76"/>
        <end position="132"/>
    </location>
</feature>
<accession>A0A3A2Z9D8</accession>
<dbReference type="AlphaFoldDB" id="A0A3A2Z9D8"/>
<reference evidence="4" key="1">
    <citation type="submission" date="2017-02" db="EMBL/GenBank/DDBJ databases">
        <authorList>
            <person name="Tafer H."/>
            <person name="Lopandic K."/>
        </authorList>
    </citation>
    <scope>NUCLEOTIDE SEQUENCE [LARGE SCALE GENOMIC DNA]</scope>
    <source>
        <strain evidence="4">CBS 366.77</strain>
    </source>
</reference>
<evidence type="ECO:0000313" key="3">
    <source>
        <dbReference type="EMBL" id="RJE19748.1"/>
    </source>
</evidence>
<comment type="caution">
    <text evidence="3">The sequence shown here is derived from an EMBL/GenBank/DDBJ whole genome shotgun (WGS) entry which is preliminary data.</text>
</comment>
<organism evidence="3 4">
    <name type="scientific">Aspergillus sclerotialis</name>
    <dbReference type="NCBI Taxonomy" id="2070753"/>
    <lineage>
        <taxon>Eukaryota</taxon>
        <taxon>Fungi</taxon>
        <taxon>Dikarya</taxon>
        <taxon>Ascomycota</taxon>
        <taxon>Pezizomycotina</taxon>
        <taxon>Eurotiomycetes</taxon>
        <taxon>Eurotiomycetidae</taxon>
        <taxon>Eurotiales</taxon>
        <taxon>Aspergillaceae</taxon>
        <taxon>Aspergillus</taxon>
        <taxon>Aspergillus subgen. Polypaecilum</taxon>
    </lineage>
</organism>
<dbReference type="Proteomes" id="UP000266188">
    <property type="component" value="Unassembled WGS sequence"/>
</dbReference>
<evidence type="ECO:0008006" key="5">
    <source>
        <dbReference type="Google" id="ProtNLM"/>
    </source>
</evidence>
<feature type="chain" id="PRO_5017399512" description="GPI anchored protein" evidence="2">
    <location>
        <begin position="18"/>
        <end position="161"/>
    </location>
</feature>